<feature type="domain" description="Polysaccharide pyruvyl transferase" evidence="1">
    <location>
        <begin position="17"/>
        <end position="314"/>
    </location>
</feature>
<comment type="caution">
    <text evidence="2">The sequence shown here is derived from an EMBL/GenBank/DDBJ whole genome shotgun (WGS) entry which is preliminary data.</text>
</comment>
<evidence type="ECO:0000259" key="1">
    <source>
        <dbReference type="Pfam" id="PF04230"/>
    </source>
</evidence>
<keyword evidence="2" id="KW-0808">Transferase</keyword>
<dbReference type="AlphaFoldDB" id="A0A6L8RLE6"/>
<proteinExistence type="predicted"/>
<dbReference type="Pfam" id="PF04230">
    <property type="entry name" value="PS_pyruv_trans"/>
    <property type="match status" value="1"/>
</dbReference>
<organism evidence="2 3">
    <name type="scientific">Collinsella aerofaciens</name>
    <dbReference type="NCBI Taxonomy" id="74426"/>
    <lineage>
        <taxon>Bacteria</taxon>
        <taxon>Bacillati</taxon>
        <taxon>Actinomycetota</taxon>
        <taxon>Coriobacteriia</taxon>
        <taxon>Coriobacteriales</taxon>
        <taxon>Coriobacteriaceae</taxon>
        <taxon>Collinsella</taxon>
    </lineage>
</organism>
<evidence type="ECO:0000313" key="2">
    <source>
        <dbReference type="EMBL" id="MZJ86628.1"/>
    </source>
</evidence>
<dbReference type="InterPro" id="IPR007345">
    <property type="entry name" value="Polysacch_pyruvyl_Trfase"/>
</dbReference>
<dbReference type="Proteomes" id="UP000481598">
    <property type="component" value="Unassembled WGS sequence"/>
</dbReference>
<protein>
    <submittedName>
        <fullName evidence="2">Polysaccharide pyruvyl transferase family protein</fullName>
    </submittedName>
</protein>
<accession>A0A6L8RLE6</accession>
<sequence>MRKFATVSYNLYGNFTNYGSALQTYALRRAISELAPSEVEAIVLDYCPDCLRENDPLNPAKRMWDADEESRRMVELTMPAIRENYAKFDRFYHEECNLSEGSYTSSNFDDSFAAEGLDGYVCGSDTIFCIREFDGFDDGYFANFPAMRNRSISYAASFGDVDWTVDESETLKERLANFKALGVREGGADFEWIRANVDVPVTRVLDPTLLLTGADYAPIVGEPQMDEPYVLLYSRRYNPAMEAYADRVAERLGCKVVDISLRATNAERGHVMRYDAGVEEFLALTKEARYVVTNSFHGLIFAAQMHTPFSVFSREQADTKISQLLAWLGLSNRAMVSGDEDVPLEMSFNDMESRLAELRESSLGYLRGGLRLLGAECL</sequence>
<name>A0A6L8RLE6_9ACTN</name>
<reference evidence="2 3" key="1">
    <citation type="journal article" date="2019" name="Nat. Med.">
        <title>A library of human gut bacterial isolates paired with longitudinal multiomics data enables mechanistic microbiome research.</title>
        <authorList>
            <person name="Poyet M."/>
            <person name="Groussin M."/>
            <person name="Gibbons S.M."/>
            <person name="Avila-Pacheco J."/>
            <person name="Jiang X."/>
            <person name="Kearney S.M."/>
            <person name="Perrotta A.R."/>
            <person name="Berdy B."/>
            <person name="Zhao S."/>
            <person name="Lieberman T.D."/>
            <person name="Swanson P.K."/>
            <person name="Smith M."/>
            <person name="Roesemann S."/>
            <person name="Alexander J.E."/>
            <person name="Rich S.A."/>
            <person name="Livny J."/>
            <person name="Vlamakis H."/>
            <person name="Clish C."/>
            <person name="Bullock K."/>
            <person name="Deik A."/>
            <person name="Scott J."/>
            <person name="Pierce K.A."/>
            <person name="Xavier R.J."/>
            <person name="Alm E.J."/>
        </authorList>
    </citation>
    <scope>NUCLEOTIDE SEQUENCE [LARGE SCALE GENOMIC DNA]</scope>
    <source>
        <strain evidence="2 3">BIOML-A10</strain>
    </source>
</reference>
<evidence type="ECO:0000313" key="3">
    <source>
        <dbReference type="Proteomes" id="UP000481598"/>
    </source>
</evidence>
<dbReference type="EMBL" id="WWTB01000025">
    <property type="protein sequence ID" value="MZJ86628.1"/>
    <property type="molecule type" value="Genomic_DNA"/>
</dbReference>
<dbReference type="GO" id="GO:0016740">
    <property type="term" value="F:transferase activity"/>
    <property type="evidence" value="ECO:0007669"/>
    <property type="project" value="UniProtKB-KW"/>
</dbReference>
<dbReference type="RefSeq" id="WP_161154779.1">
    <property type="nucleotide sequence ID" value="NZ_WWSY01000001.1"/>
</dbReference>
<gene>
    <name evidence="2" type="ORF">GT635_09250</name>
</gene>